<evidence type="ECO:0000259" key="1">
    <source>
        <dbReference type="SMART" id="SM00746"/>
    </source>
</evidence>
<protein>
    <submittedName>
        <fullName evidence="2">YHS domain-containing protein</fullName>
    </submittedName>
</protein>
<dbReference type="Gene3D" id="1.10.620.20">
    <property type="entry name" value="Ribonucleotide Reductase, subunit A"/>
    <property type="match status" value="1"/>
</dbReference>
<dbReference type="Pfam" id="PF04945">
    <property type="entry name" value="YHS"/>
    <property type="match status" value="1"/>
</dbReference>
<dbReference type="SMART" id="SM00746">
    <property type="entry name" value="TRASH"/>
    <property type="match status" value="1"/>
</dbReference>
<feature type="domain" description="TRASH" evidence="1">
    <location>
        <begin position="42"/>
        <end position="79"/>
    </location>
</feature>
<organism evidence="2 3">
    <name type="scientific">Colwellia maritima</name>
    <dbReference type="NCBI Taxonomy" id="2912588"/>
    <lineage>
        <taxon>Bacteria</taxon>
        <taxon>Pseudomonadati</taxon>
        <taxon>Pseudomonadota</taxon>
        <taxon>Gammaproteobacteria</taxon>
        <taxon>Alteromonadales</taxon>
        <taxon>Colwelliaceae</taxon>
        <taxon>Colwellia</taxon>
    </lineage>
</organism>
<dbReference type="InterPro" id="IPR012348">
    <property type="entry name" value="RNR-like"/>
</dbReference>
<dbReference type="Proteomes" id="UP001139646">
    <property type="component" value="Unassembled WGS sequence"/>
</dbReference>
<reference evidence="2" key="1">
    <citation type="submission" date="2022-01" db="EMBL/GenBank/DDBJ databases">
        <title>Colwellia maritima, isolated from seawater.</title>
        <authorList>
            <person name="Kristyanto S."/>
            <person name="Jung J."/>
            <person name="Jeon C.O."/>
        </authorList>
    </citation>
    <scope>NUCLEOTIDE SEQUENCE</scope>
    <source>
        <strain evidence="2">MSW7</strain>
    </source>
</reference>
<dbReference type="InterPro" id="IPR011017">
    <property type="entry name" value="TRASH_dom"/>
</dbReference>
<name>A0ABS9X0I5_9GAMM</name>
<dbReference type="EMBL" id="JAKKSL010000002">
    <property type="protein sequence ID" value="MCI2283733.1"/>
    <property type="molecule type" value="Genomic_DNA"/>
</dbReference>
<sequence>MEGLFTLLLYAGLFYFLMRFGCGAHTAHGHHKKKVVSAPTIDPVCGATVEEEQGYGKLQQGHLFRFCSKECLDEFDNNPDKYVEKSNIVSLAEKERKNDS</sequence>
<evidence type="ECO:0000313" key="2">
    <source>
        <dbReference type="EMBL" id="MCI2283733.1"/>
    </source>
</evidence>
<proteinExistence type="predicted"/>
<keyword evidence="3" id="KW-1185">Reference proteome</keyword>
<gene>
    <name evidence="2" type="ORF">L3081_10410</name>
</gene>
<dbReference type="RefSeq" id="WP_242285899.1">
    <property type="nucleotide sequence ID" value="NZ_JAKKSL010000002.1"/>
</dbReference>
<evidence type="ECO:0000313" key="3">
    <source>
        <dbReference type="Proteomes" id="UP001139646"/>
    </source>
</evidence>
<accession>A0ABS9X0I5</accession>
<comment type="caution">
    <text evidence="2">The sequence shown here is derived from an EMBL/GenBank/DDBJ whole genome shotgun (WGS) entry which is preliminary data.</text>
</comment>
<dbReference type="InterPro" id="IPR007029">
    <property type="entry name" value="YHS_dom"/>
</dbReference>